<dbReference type="Gramene" id="RZC62740">
    <property type="protein sequence ID" value="RZC62740"/>
    <property type="gene ID" value="C5167_024488"/>
</dbReference>
<keyword evidence="2" id="KW-1185">Reference proteome</keyword>
<dbReference type="EMBL" id="CM010719">
    <property type="protein sequence ID" value="RZC62740.1"/>
    <property type="molecule type" value="Genomic_DNA"/>
</dbReference>
<dbReference type="Proteomes" id="UP000316621">
    <property type="component" value="Chromosome 5"/>
</dbReference>
<accession>A0A4Y7JRR0</accession>
<protein>
    <recommendedName>
        <fullName evidence="3">Reverse transcriptase zinc-binding domain-containing protein</fullName>
    </recommendedName>
</protein>
<gene>
    <name evidence="1" type="ORF">C5167_024488</name>
</gene>
<name>A0A4Y7JRR0_PAPSO</name>
<proteinExistence type="predicted"/>
<evidence type="ECO:0000313" key="2">
    <source>
        <dbReference type="Proteomes" id="UP000316621"/>
    </source>
</evidence>
<sequence length="151" mass="17323">MAPQSVIKVIEKLIKDFLWNDVENWKKHHWVNLVSICKPLDKEGLGIRRLKPMNRSLLMKWTNYPKAAYGVGIWKSICNVADDFFKYIQIKLGNASKYISVAAAKGDNSLVLSWNLGIARRRLYDVEITELSALLYILIWLGHSSSVFSVK</sequence>
<dbReference type="AlphaFoldDB" id="A0A4Y7JRR0"/>
<organism evidence="1 2">
    <name type="scientific">Papaver somniferum</name>
    <name type="common">Opium poppy</name>
    <dbReference type="NCBI Taxonomy" id="3469"/>
    <lineage>
        <taxon>Eukaryota</taxon>
        <taxon>Viridiplantae</taxon>
        <taxon>Streptophyta</taxon>
        <taxon>Embryophyta</taxon>
        <taxon>Tracheophyta</taxon>
        <taxon>Spermatophyta</taxon>
        <taxon>Magnoliopsida</taxon>
        <taxon>Ranunculales</taxon>
        <taxon>Papaveraceae</taxon>
        <taxon>Papaveroideae</taxon>
        <taxon>Papaver</taxon>
    </lineage>
</organism>
<evidence type="ECO:0000313" key="1">
    <source>
        <dbReference type="EMBL" id="RZC62740.1"/>
    </source>
</evidence>
<reference evidence="1 2" key="1">
    <citation type="journal article" date="2018" name="Science">
        <title>The opium poppy genome and morphinan production.</title>
        <authorList>
            <person name="Guo L."/>
            <person name="Winzer T."/>
            <person name="Yang X."/>
            <person name="Li Y."/>
            <person name="Ning Z."/>
            <person name="He Z."/>
            <person name="Teodor R."/>
            <person name="Lu Y."/>
            <person name="Bowser T.A."/>
            <person name="Graham I.A."/>
            <person name="Ye K."/>
        </authorList>
    </citation>
    <scope>NUCLEOTIDE SEQUENCE [LARGE SCALE GENOMIC DNA]</scope>
    <source>
        <strain evidence="2">cv. HN1</strain>
        <tissue evidence="1">Leaves</tissue>
    </source>
</reference>
<evidence type="ECO:0008006" key="3">
    <source>
        <dbReference type="Google" id="ProtNLM"/>
    </source>
</evidence>